<dbReference type="Proteomes" id="UP000004206">
    <property type="component" value="Unassembled WGS sequence"/>
</dbReference>
<gene>
    <name evidence="1" type="ORF">HMPREF0631_0211</name>
</gene>
<evidence type="ECO:0000313" key="1">
    <source>
        <dbReference type="EMBL" id="EFD05424.1"/>
    </source>
</evidence>
<dbReference type="AlphaFoldDB" id="D3MR17"/>
<name>D3MR17_9FIRM</name>
<dbReference type="EMBL" id="ADJN01000021">
    <property type="protein sequence ID" value="EFD05424.1"/>
    <property type="molecule type" value="Genomic_DNA"/>
</dbReference>
<comment type="caution">
    <text evidence="1">The sequence shown here is derived from an EMBL/GenBank/DDBJ whole genome shotgun (WGS) entry which is preliminary data.</text>
</comment>
<protein>
    <submittedName>
        <fullName evidence="1">Uncharacterized protein</fullName>
    </submittedName>
</protein>
<sequence>MLSLDEDIQNAYNFYQSLLICMNNNDVEYFKNLISIKLKDMHVGLRKSFRTLGRMSEYIINALETGCSRRR</sequence>
<keyword evidence="2" id="KW-1185">Reference proteome</keyword>
<evidence type="ECO:0000313" key="2">
    <source>
        <dbReference type="Proteomes" id="UP000004206"/>
    </source>
</evidence>
<reference evidence="1 2" key="1">
    <citation type="submission" date="2010-01" db="EMBL/GenBank/DDBJ databases">
        <authorList>
            <person name="Dodson R."/>
            <person name="Madupu R."/>
            <person name="Durkin A.S."/>
            <person name="Torralba M."/>
            <person name="Methe B."/>
            <person name="Sutton G.G."/>
            <person name="Strausberg R.L."/>
            <person name="Nelson K.E."/>
        </authorList>
    </citation>
    <scope>NUCLEOTIDE SEQUENCE [LARGE SCALE GENOMIC DNA]</scope>
    <source>
        <strain evidence="1 2">653-L</strain>
    </source>
</reference>
<organism evidence="1 2">
    <name type="scientific">Peptostreptococcus anaerobius 653-L</name>
    <dbReference type="NCBI Taxonomy" id="596329"/>
    <lineage>
        <taxon>Bacteria</taxon>
        <taxon>Bacillati</taxon>
        <taxon>Bacillota</taxon>
        <taxon>Clostridia</taxon>
        <taxon>Peptostreptococcales</taxon>
        <taxon>Peptostreptococcaceae</taxon>
        <taxon>Peptostreptococcus</taxon>
    </lineage>
</organism>
<accession>D3MR17</accession>
<proteinExistence type="predicted"/>